<comment type="cofactor">
    <cofactor evidence="1">
        <name>Mg(2+)</name>
        <dbReference type="ChEBI" id="CHEBI:18420"/>
    </cofactor>
</comment>
<dbReference type="CDD" id="cd07505">
    <property type="entry name" value="HAD_BPGM-like"/>
    <property type="match status" value="1"/>
</dbReference>
<proteinExistence type="inferred from homology"/>
<gene>
    <name evidence="6" type="primary">yvdM</name>
    <name evidence="6" type="ORF">BWY43_00551</name>
</gene>
<keyword evidence="6" id="KW-0413">Isomerase</keyword>
<dbReference type="EMBL" id="MWBO01000035">
    <property type="protein sequence ID" value="OQA52333.1"/>
    <property type="molecule type" value="Genomic_DNA"/>
</dbReference>
<evidence type="ECO:0000313" key="6">
    <source>
        <dbReference type="EMBL" id="OQA52333.1"/>
    </source>
</evidence>
<evidence type="ECO:0000256" key="3">
    <source>
        <dbReference type="ARBA" id="ARBA00022723"/>
    </source>
</evidence>
<keyword evidence="3" id="KW-0479">Metal-binding</keyword>
<dbReference type="PANTHER" id="PTHR46193:SF18">
    <property type="entry name" value="HEXITOL PHOSPHATASE B"/>
    <property type="match status" value="1"/>
</dbReference>
<dbReference type="Gene3D" id="3.40.50.1000">
    <property type="entry name" value="HAD superfamily/HAD-like"/>
    <property type="match status" value="1"/>
</dbReference>
<keyword evidence="5" id="KW-0119">Carbohydrate metabolism</keyword>
<evidence type="ECO:0000256" key="1">
    <source>
        <dbReference type="ARBA" id="ARBA00001946"/>
    </source>
</evidence>
<reference evidence="6" key="1">
    <citation type="submission" date="2017-02" db="EMBL/GenBank/DDBJ databases">
        <title>Delving into the versatile metabolic prowess of the omnipresent phylum Bacteroidetes.</title>
        <authorList>
            <person name="Nobu M.K."/>
            <person name="Mei R."/>
            <person name="Narihiro T."/>
            <person name="Kuroda K."/>
            <person name="Liu W.-T."/>
        </authorList>
    </citation>
    <scope>NUCLEOTIDE SEQUENCE</scope>
    <source>
        <strain evidence="6">ADurb.Bin280</strain>
    </source>
</reference>
<comment type="caution">
    <text evidence="6">The sequence shown here is derived from an EMBL/GenBank/DDBJ whole genome shotgun (WGS) entry which is preliminary data.</text>
</comment>
<dbReference type="PANTHER" id="PTHR46193">
    <property type="entry name" value="6-PHOSPHOGLUCONATE PHOSPHATASE"/>
    <property type="match status" value="1"/>
</dbReference>
<dbReference type="AlphaFoldDB" id="A0A1V5SDL1"/>
<keyword evidence="4" id="KW-0460">Magnesium</keyword>
<evidence type="ECO:0000256" key="5">
    <source>
        <dbReference type="ARBA" id="ARBA00023277"/>
    </source>
</evidence>
<dbReference type="SFLD" id="SFLDS00003">
    <property type="entry name" value="Haloacid_Dehalogenase"/>
    <property type="match status" value="1"/>
</dbReference>
<dbReference type="NCBIfam" id="TIGR01509">
    <property type="entry name" value="HAD-SF-IA-v3"/>
    <property type="match status" value="1"/>
</dbReference>
<dbReference type="InterPro" id="IPR023214">
    <property type="entry name" value="HAD_sf"/>
</dbReference>
<sequence length="217" mass="24473">MNEAKGVIFDMDGVLADNHFEQRAAWKKVVAEAGLGELTPEHFNMYAGRRNEEIFAGLSQGKLSKEKIDEFSQKKEIYYRKLATNSLMPVEGLVRFLLHLKEKGYKMAIATSAPPENVELILNKFRISDIFSSIFDAKDVVNGKPHPEIYQRAAMSLNLDPKDCYVFEDSRSGIKSAKAAGCKVCAPLTGLTKQEALEEKPDLIIENFEDARLYEMF</sequence>
<dbReference type="InterPro" id="IPR051600">
    <property type="entry name" value="Beta-PGM-like"/>
</dbReference>
<protein>
    <submittedName>
        <fullName evidence="6">Beta-phosphoglucomutase</fullName>
        <ecNumber evidence="6">5.4.2.6</ecNumber>
    </submittedName>
</protein>
<evidence type="ECO:0000256" key="4">
    <source>
        <dbReference type="ARBA" id="ARBA00022842"/>
    </source>
</evidence>
<dbReference type="SUPFAM" id="SSF56784">
    <property type="entry name" value="HAD-like"/>
    <property type="match status" value="1"/>
</dbReference>
<dbReference type="SFLD" id="SFLDG01129">
    <property type="entry name" value="C1.5:_HAD__Beta-PGM__Phosphata"/>
    <property type="match status" value="1"/>
</dbReference>
<comment type="similarity">
    <text evidence="2">Belongs to the HAD-like hydrolase superfamily. CbbY/CbbZ/Gph/YieH family.</text>
</comment>
<dbReference type="SFLD" id="SFLDG01135">
    <property type="entry name" value="C1.5.6:_HAD__Beta-PGM__Phospha"/>
    <property type="match status" value="1"/>
</dbReference>
<dbReference type="Pfam" id="PF13419">
    <property type="entry name" value="HAD_2"/>
    <property type="match status" value="1"/>
</dbReference>
<accession>A0A1V5SDL1</accession>
<dbReference type="Gene3D" id="1.10.150.240">
    <property type="entry name" value="Putative phosphatase, domain 2"/>
    <property type="match status" value="1"/>
</dbReference>
<organism evidence="6">
    <name type="scientific">candidate division WS2 bacterium ADurb.Bin280</name>
    <dbReference type="NCBI Taxonomy" id="1852829"/>
    <lineage>
        <taxon>Bacteria</taxon>
        <taxon>candidate division WS2</taxon>
    </lineage>
</organism>
<dbReference type="InterPro" id="IPR041492">
    <property type="entry name" value="HAD_2"/>
</dbReference>
<evidence type="ECO:0000256" key="2">
    <source>
        <dbReference type="ARBA" id="ARBA00006171"/>
    </source>
</evidence>
<dbReference type="Proteomes" id="UP000485367">
    <property type="component" value="Unassembled WGS sequence"/>
</dbReference>
<dbReference type="EC" id="5.4.2.6" evidence="6"/>
<name>A0A1V5SDL1_9BACT</name>
<dbReference type="NCBIfam" id="TIGR01549">
    <property type="entry name" value="HAD-SF-IA-v1"/>
    <property type="match status" value="1"/>
</dbReference>
<dbReference type="InterPro" id="IPR023198">
    <property type="entry name" value="PGP-like_dom2"/>
</dbReference>
<dbReference type="InterPro" id="IPR036412">
    <property type="entry name" value="HAD-like_sf"/>
</dbReference>
<dbReference type="InterPro" id="IPR006439">
    <property type="entry name" value="HAD-SF_hydro_IA"/>
</dbReference>
<dbReference type="GO" id="GO:0046872">
    <property type="term" value="F:metal ion binding"/>
    <property type="evidence" value="ECO:0007669"/>
    <property type="project" value="UniProtKB-KW"/>
</dbReference>
<dbReference type="GO" id="GO:0008801">
    <property type="term" value="F:beta-phosphoglucomutase activity"/>
    <property type="evidence" value="ECO:0007669"/>
    <property type="project" value="UniProtKB-EC"/>
</dbReference>